<keyword evidence="3" id="KW-1185">Reference proteome</keyword>
<dbReference type="AlphaFoldDB" id="A0A0N4YCX2"/>
<reference evidence="4" key="1">
    <citation type="submission" date="2017-02" db="UniProtKB">
        <authorList>
            <consortium name="WormBaseParasite"/>
        </authorList>
    </citation>
    <scope>IDENTIFICATION</scope>
</reference>
<organism evidence="4">
    <name type="scientific">Nippostrongylus brasiliensis</name>
    <name type="common">Rat hookworm</name>
    <dbReference type="NCBI Taxonomy" id="27835"/>
    <lineage>
        <taxon>Eukaryota</taxon>
        <taxon>Metazoa</taxon>
        <taxon>Ecdysozoa</taxon>
        <taxon>Nematoda</taxon>
        <taxon>Chromadorea</taxon>
        <taxon>Rhabditida</taxon>
        <taxon>Rhabditina</taxon>
        <taxon>Rhabditomorpha</taxon>
        <taxon>Strongyloidea</taxon>
        <taxon>Heligmosomidae</taxon>
        <taxon>Nippostrongylus</taxon>
    </lineage>
</organism>
<name>A0A0N4YCX2_NIPBR</name>
<evidence type="ECO:0000313" key="3">
    <source>
        <dbReference type="Proteomes" id="UP000271162"/>
    </source>
</evidence>
<proteinExistence type="predicted"/>
<evidence type="ECO:0000256" key="1">
    <source>
        <dbReference type="SAM" id="MobiDB-lite"/>
    </source>
</evidence>
<sequence length="174" mass="19951">MLTSAGNALLEDYERKLNSISGKLEWRRIPGRHRIKRYRCIEEYVDEHGNVIEEGKEHLTTSIPPRFISNDREPVKVAPRKMTKDSGLKKISNTVKVKLMRRKPKARGVITENRRQPNGDEYSADTKVDYVTSTANSSTSKSMKTRATEFSGQNNEDDVILRKYFPADLGKVEH</sequence>
<accession>A0A0N4YCX2</accession>
<gene>
    <name evidence="2" type="ORF">NBR_LOCUS14432</name>
</gene>
<reference evidence="2 3" key="2">
    <citation type="submission" date="2018-11" db="EMBL/GenBank/DDBJ databases">
        <authorList>
            <consortium name="Pathogen Informatics"/>
        </authorList>
    </citation>
    <scope>NUCLEOTIDE SEQUENCE [LARGE SCALE GENOMIC DNA]</scope>
</reference>
<evidence type="ECO:0000313" key="2">
    <source>
        <dbReference type="EMBL" id="VDL78021.1"/>
    </source>
</evidence>
<dbReference type="EMBL" id="UYSL01021361">
    <property type="protein sequence ID" value="VDL78021.1"/>
    <property type="molecule type" value="Genomic_DNA"/>
</dbReference>
<dbReference type="Proteomes" id="UP000271162">
    <property type="component" value="Unassembled WGS sequence"/>
</dbReference>
<evidence type="ECO:0000313" key="4">
    <source>
        <dbReference type="WBParaSite" id="NBR_0001443101-mRNA-1"/>
    </source>
</evidence>
<dbReference type="WBParaSite" id="NBR_0001443101-mRNA-1">
    <property type="protein sequence ID" value="NBR_0001443101-mRNA-1"/>
    <property type="gene ID" value="NBR_0001443101"/>
</dbReference>
<feature type="compositionally biased region" description="Polar residues" evidence="1">
    <location>
        <begin position="133"/>
        <end position="142"/>
    </location>
</feature>
<feature type="region of interest" description="Disordered" evidence="1">
    <location>
        <begin position="133"/>
        <end position="157"/>
    </location>
</feature>
<protein>
    <submittedName>
        <fullName evidence="4">MBD domain-containing protein</fullName>
    </submittedName>
</protein>